<feature type="transmembrane region" description="Helical" evidence="1">
    <location>
        <begin position="95"/>
        <end position="116"/>
    </location>
</feature>
<dbReference type="AlphaFoldDB" id="V5G4S2"/>
<dbReference type="eggNOG" id="ENOG502RA8X">
    <property type="taxonomic scope" value="Eukaryota"/>
</dbReference>
<feature type="transmembrane region" description="Helical" evidence="1">
    <location>
        <begin position="62"/>
        <end position="83"/>
    </location>
</feature>
<keyword evidence="1" id="KW-0812">Transmembrane</keyword>
<reference evidence="3" key="1">
    <citation type="journal article" date="2014" name="Genome Announc.">
        <title>Draft genome sequence of the formaldehyde-resistant fungus Byssochlamys spectabilis No. 5 (anamorph Paecilomyces variotii No. 5) (NBRC109023).</title>
        <authorList>
            <person name="Oka T."/>
            <person name="Ekino K."/>
            <person name="Fukuda K."/>
            <person name="Nomura Y."/>
        </authorList>
    </citation>
    <scope>NUCLEOTIDE SEQUENCE [LARGE SCALE GENOMIC DNA]</scope>
    <source>
        <strain evidence="3">No. 5 / NBRC 109023</strain>
    </source>
</reference>
<organism evidence="2 3">
    <name type="scientific">Byssochlamys spectabilis (strain No. 5 / NBRC 109023)</name>
    <name type="common">Paecilomyces variotii</name>
    <dbReference type="NCBI Taxonomy" id="1356009"/>
    <lineage>
        <taxon>Eukaryota</taxon>
        <taxon>Fungi</taxon>
        <taxon>Dikarya</taxon>
        <taxon>Ascomycota</taxon>
        <taxon>Pezizomycotina</taxon>
        <taxon>Eurotiomycetes</taxon>
        <taxon>Eurotiomycetidae</taxon>
        <taxon>Eurotiales</taxon>
        <taxon>Thermoascaceae</taxon>
        <taxon>Paecilomyces</taxon>
    </lineage>
</organism>
<evidence type="ECO:0000313" key="3">
    <source>
        <dbReference type="Proteomes" id="UP000018001"/>
    </source>
</evidence>
<sequence length="162" mass="17975">MASGAFFDPLKLLRVAPLVSSTAALWFAVDQEVFLSNFQQSVHGDKANAILPTYWKILLPKALWILGALHTVTVGTSIANIALQGEKLRSLGATRWYWGGVVFSVAHFTFAPLVMYKIKDIVEDNTKGHSTRVLAKWLRVHRIRTVLVDFVAFTSFLMAATA</sequence>
<name>V5G4S2_BYSSN</name>
<evidence type="ECO:0000256" key="1">
    <source>
        <dbReference type="SAM" id="Phobius"/>
    </source>
</evidence>
<dbReference type="InParanoid" id="V5G4S2"/>
<feature type="transmembrane region" description="Helical" evidence="1">
    <location>
        <begin position="12"/>
        <end position="29"/>
    </location>
</feature>
<keyword evidence="1" id="KW-0472">Membrane</keyword>
<keyword evidence="3" id="KW-1185">Reference proteome</keyword>
<dbReference type="OrthoDB" id="1523883at2759"/>
<evidence type="ECO:0000313" key="2">
    <source>
        <dbReference type="EMBL" id="GAD99428.1"/>
    </source>
</evidence>
<dbReference type="Proteomes" id="UP000018001">
    <property type="component" value="Unassembled WGS sequence"/>
</dbReference>
<gene>
    <name evidence="2" type="ORF">PVAR5_8143</name>
</gene>
<comment type="caution">
    <text evidence="2">The sequence shown here is derived from an EMBL/GenBank/DDBJ whole genome shotgun (WGS) entry which is preliminary data.</text>
</comment>
<dbReference type="HOGENOM" id="CLU_092535_0_0_1"/>
<protein>
    <submittedName>
        <fullName evidence="2">Integral membrane protein, putative</fullName>
    </submittedName>
</protein>
<accession>V5G4S2</accession>
<proteinExistence type="predicted"/>
<dbReference type="EMBL" id="BAUL01000296">
    <property type="protein sequence ID" value="GAD99428.1"/>
    <property type="molecule type" value="Genomic_DNA"/>
</dbReference>
<keyword evidence="1" id="KW-1133">Transmembrane helix</keyword>